<dbReference type="STRING" id="144026.SAMN04488568_10454"/>
<dbReference type="GO" id="GO:0033281">
    <property type="term" value="C:TAT protein transport complex"/>
    <property type="evidence" value="ECO:0007669"/>
    <property type="project" value="UniProtKB-UniRule"/>
</dbReference>
<dbReference type="AlphaFoldDB" id="A0A1G9PWN4"/>
<name>A0A1G9PWN4_9PROT</name>
<keyword evidence="11" id="KW-1185">Reference proteome</keyword>
<evidence type="ECO:0000313" key="11">
    <source>
        <dbReference type="Proteomes" id="UP000199759"/>
    </source>
</evidence>
<gene>
    <name evidence="8" type="primary">tatA</name>
    <name evidence="10" type="ORF">SAMN04488568_10454</name>
</gene>
<evidence type="ECO:0000256" key="4">
    <source>
        <dbReference type="ARBA" id="ARBA00022927"/>
    </source>
</evidence>
<dbReference type="Proteomes" id="UP000199759">
    <property type="component" value="Unassembled WGS sequence"/>
</dbReference>
<keyword evidence="7 8" id="KW-0472">Membrane</keyword>
<dbReference type="EMBL" id="FNHG01000004">
    <property type="protein sequence ID" value="SDM02891.1"/>
    <property type="molecule type" value="Genomic_DNA"/>
</dbReference>
<comment type="similarity">
    <text evidence="8">Belongs to the TatA/E family.</text>
</comment>
<proteinExistence type="inferred from homology"/>
<dbReference type="GO" id="GO:0008320">
    <property type="term" value="F:protein transmembrane transporter activity"/>
    <property type="evidence" value="ECO:0007669"/>
    <property type="project" value="UniProtKB-UniRule"/>
</dbReference>
<comment type="subunit">
    <text evidence="8">The Tat system comprises two distinct complexes: a TatABC complex, containing multiple copies of TatA, TatB and TatC subunits, and a separate TatA complex, containing only TatA subunits. Substrates initially bind to the TatABC complex, which probably triggers association of the separate TatA complex to form the active translocon.</text>
</comment>
<feature type="compositionally biased region" description="Basic and acidic residues" evidence="9">
    <location>
        <begin position="65"/>
        <end position="74"/>
    </location>
</feature>
<evidence type="ECO:0000256" key="6">
    <source>
        <dbReference type="ARBA" id="ARBA00023010"/>
    </source>
</evidence>
<evidence type="ECO:0000313" key="10">
    <source>
        <dbReference type="EMBL" id="SDM02891.1"/>
    </source>
</evidence>
<feature type="compositionally biased region" description="Low complexity" evidence="9">
    <location>
        <begin position="55"/>
        <end position="64"/>
    </location>
</feature>
<comment type="function">
    <text evidence="8">Part of the twin-arginine translocation (Tat) system that transports large folded proteins containing a characteristic twin-arginine motif in their signal peptide across membranes. TatA could form the protein-conducting channel of the Tat system.</text>
</comment>
<dbReference type="Pfam" id="PF02416">
    <property type="entry name" value="TatA_B_E"/>
    <property type="match status" value="1"/>
</dbReference>
<dbReference type="InterPro" id="IPR006312">
    <property type="entry name" value="TatA/E"/>
</dbReference>
<keyword evidence="2 8" id="KW-0813">Transport</keyword>
<evidence type="ECO:0000256" key="3">
    <source>
        <dbReference type="ARBA" id="ARBA00022692"/>
    </source>
</evidence>
<keyword evidence="8" id="KW-1003">Cell membrane</keyword>
<evidence type="ECO:0000256" key="1">
    <source>
        <dbReference type="ARBA" id="ARBA00004167"/>
    </source>
</evidence>
<evidence type="ECO:0000256" key="5">
    <source>
        <dbReference type="ARBA" id="ARBA00022989"/>
    </source>
</evidence>
<dbReference type="RefSeq" id="WP_091767711.1">
    <property type="nucleotide sequence ID" value="NZ_FNHG01000004.1"/>
</dbReference>
<keyword evidence="6 8" id="KW-0811">Translocation</keyword>
<protein>
    <recommendedName>
        <fullName evidence="8">Sec-independent protein translocase protein TatA</fullName>
    </recommendedName>
</protein>
<evidence type="ECO:0000256" key="2">
    <source>
        <dbReference type="ARBA" id="ARBA00022448"/>
    </source>
</evidence>
<evidence type="ECO:0000256" key="7">
    <source>
        <dbReference type="ARBA" id="ARBA00023136"/>
    </source>
</evidence>
<evidence type="ECO:0000256" key="9">
    <source>
        <dbReference type="SAM" id="MobiDB-lite"/>
    </source>
</evidence>
<keyword evidence="5 8" id="KW-1133">Transmembrane helix</keyword>
<feature type="region of interest" description="Disordered" evidence="9">
    <location>
        <begin position="43"/>
        <end position="74"/>
    </location>
</feature>
<dbReference type="Gene3D" id="1.20.5.3310">
    <property type="match status" value="1"/>
</dbReference>
<sequence>MAPGMWQILLVVLLAVLLFGGRGKIAAVMGDFAKGITSFRKGLKDEEEDGEGDDAAAPAPGLDAAAREDEKTGV</sequence>
<evidence type="ECO:0000256" key="8">
    <source>
        <dbReference type="HAMAP-Rule" id="MF_00236"/>
    </source>
</evidence>
<comment type="subcellular location">
    <subcellularLocation>
        <location evidence="8">Cell membrane</location>
        <topology evidence="8">Single-pass membrane protein</topology>
    </subcellularLocation>
    <subcellularLocation>
        <location evidence="1">Membrane</location>
        <topology evidence="1">Single-pass membrane protein</topology>
    </subcellularLocation>
</comment>
<dbReference type="InterPro" id="IPR003369">
    <property type="entry name" value="TatA/B/E"/>
</dbReference>
<dbReference type="GO" id="GO:0043953">
    <property type="term" value="P:protein transport by the Tat complex"/>
    <property type="evidence" value="ECO:0007669"/>
    <property type="project" value="UniProtKB-UniRule"/>
</dbReference>
<keyword evidence="4 8" id="KW-0653">Protein transport</keyword>
<dbReference type="HAMAP" id="MF_00236">
    <property type="entry name" value="TatA_E"/>
    <property type="match status" value="1"/>
</dbReference>
<reference evidence="10 11" key="1">
    <citation type="submission" date="2016-10" db="EMBL/GenBank/DDBJ databases">
        <authorList>
            <person name="de Groot N.N."/>
        </authorList>
    </citation>
    <scope>NUCLEOTIDE SEQUENCE [LARGE SCALE GENOMIC DNA]</scope>
    <source>
        <strain evidence="10 11">DSM 16077</strain>
    </source>
</reference>
<keyword evidence="3 8" id="KW-0812">Transmembrane</keyword>
<feature type="compositionally biased region" description="Acidic residues" evidence="9">
    <location>
        <begin position="45"/>
        <end position="54"/>
    </location>
</feature>
<accession>A0A1G9PWN4</accession>
<organism evidence="10 11">
    <name type="scientific">Maricaulis salignorans</name>
    <dbReference type="NCBI Taxonomy" id="144026"/>
    <lineage>
        <taxon>Bacteria</taxon>
        <taxon>Pseudomonadati</taxon>
        <taxon>Pseudomonadota</taxon>
        <taxon>Alphaproteobacteria</taxon>
        <taxon>Maricaulales</taxon>
        <taxon>Maricaulaceae</taxon>
        <taxon>Maricaulis</taxon>
    </lineage>
</organism>